<accession>A0A1G9JJ80</accession>
<evidence type="ECO:0000256" key="5">
    <source>
        <dbReference type="ARBA" id="ARBA00022692"/>
    </source>
</evidence>
<evidence type="ECO:0000256" key="9">
    <source>
        <dbReference type="ARBA" id="ARBA00023136"/>
    </source>
</evidence>
<evidence type="ECO:0000313" key="16">
    <source>
        <dbReference type="Proteomes" id="UP000199440"/>
    </source>
</evidence>
<evidence type="ECO:0000256" key="1">
    <source>
        <dbReference type="ARBA" id="ARBA00004651"/>
    </source>
</evidence>
<comment type="catalytic activity">
    <reaction evidence="12">
        <text>2 a 1,2-diacyl-sn-glycero-3-phospho-(1'-sn-glycerol) = a cardiolipin + glycerol</text>
        <dbReference type="Rhea" id="RHEA:31451"/>
        <dbReference type="ChEBI" id="CHEBI:17754"/>
        <dbReference type="ChEBI" id="CHEBI:62237"/>
        <dbReference type="ChEBI" id="CHEBI:64716"/>
    </reaction>
</comment>
<keyword evidence="9 12" id="KW-0472">Membrane</keyword>
<dbReference type="GO" id="GO:0005886">
    <property type="term" value="C:plasma membrane"/>
    <property type="evidence" value="ECO:0007669"/>
    <property type="project" value="UniProtKB-SubCell"/>
</dbReference>
<evidence type="ECO:0000256" key="10">
    <source>
        <dbReference type="ARBA" id="ARBA00023209"/>
    </source>
</evidence>
<organism evidence="15 16">
    <name type="scientific">Kriegella aquimaris</name>
    <dbReference type="NCBI Taxonomy" id="192904"/>
    <lineage>
        <taxon>Bacteria</taxon>
        <taxon>Pseudomonadati</taxon>
        <taxon>Bacteroidota</taxon>
        <taxon>Flavobacteriia</taxon>
        <taxon>Flavobacteriales</taxon>
        <taxon>Flavobacteriaceae</taxon>
        <taxon>Kriegella</taxon>
    </lineage>
</organism>
<evidence type="ECO:0000313" key="15">
    <source>
        <dbReference type="EMBL" id="SDL37325.1"/>
    </source>
</evidence>
<sequence>MTIALIIYFSLAMVLVGKLLLNGIRPTKTLGWLLAIFTIPVGGMLFYFVLGRNRRKNKFYRLKKTKEISAYLDTVENYCDDIGNNEHLNLPDPLKRHVKLVKLIAKNSNFLPSLGNELTPLKNGPATFDAIFTALESAKNFIHIQYYIFEEGELADKFLYILQQKKKEGLEVRFLYDGVGSKKLSRKYIGLLKDAGVEVCGFLPIRFGRLLSSINYRNHRKIVVVDGSTAFTGGINVSDKYLVGDPILGTWHDMHIRLRGPIVNSLQAVFAMDWNFASGKDDILSLRFFSEVPKLGKSIVQTVSSGPDSDFSSVHQLYFSIINKAKKYVYIANPYVIPGESMMEALQVAALGGVDVRLMLSTNSDSFLINWGVRSYFQDFLEAGVKIYLYPDGFLHSKMMLSDDELTTIGTANLDVRSFEQNYEVNILAYDKVLTEQLKNDFLKDCEISQQIDYHEFLKRSKADRLKEGLAKVFSPVL</sequence>
<feature type="active site" evidence="12">
    <location>
        <position position="226"/>
    </location>
</feature>
<protein>
    <recommendedName>
        <fullName evidence="12 13">Cardiolipin synthase</fullName>
        <shortName evidence="12">CL synthase</shortName>
        <ecNumber evidence="12 13">2.7.8.-</ecNumber>
    </recommendedName>
</protein>
<dbReference type="RefSeq" id="WP_089886185.1">
    <property type="nucleotide sequence ID" value="NZ_FNGV01000001.1"/>
</dbReference>
<keyword evidence="8 12" id="KW-0443">Lipid metabolism</keyword>
<feature type="domain" description="PLD phosphodiesterase" evidence="14">
    <location>
        <begin position="391"/>
        <end position="418"/>
    </location>
</feature>
<dbReference type="NCBIfam" id="TIGR04265">
    <property type="entry name" value="bac_cardiolipin"/>
    <property type="match status" value="1"/>
</dbReference>
<dbReference type="EMBL" id="FNGV01000001">
    <property type="protein sequence ID" value="SDL37325.1"/>
    <property type="molecule type" value="Genomic_DNA"/>
</dbReference>
<dbReference type="OrthoDB" id="9762009at2"/>
<evidence type="ECO:0000259" key="14">
    <source>
        <dbReference type="PROSITE" id="PS50035"/>
    </source>
</evidence>
<evidence type="ECO:0000256" key="8">
    <source>
        <dbReference type="ARBA" id="ARBA00023098"/>
    </source>
</evidence>
<comment type="similarity">
    <text evidence="12">Belongs to the phospholipase D family. Cardiolipin synthase subfamily.</text>
</comment>
<evidence type="ECO:0000256" key="3">
    <source>
        <dbReference type="ARBA" id="ARBA00022516"/>
    </source>
</evidence>
<feature type="transmembrane region" description="Helical" evidence="12">
    <location>
        <begin position="30"/>
        <end position="50"/>
    </location>
</feature>
<feature type="transmembrane region" description="Helical" evidence="12">
    <location>
        <begin position="5"/>
        <end position="24"/>
    </location>
</feature>
<feature type="active site" evidence="12">
    <location>
        <position position="219"/>
    </location>
</feature>
<feature type="domain" description="PLD phosphodiesterase" evidence="14">
    <location>
        <begin position="214"/>
        <end position="241"/>
    </location>
</feature>
<keyword evidence="4 12" id="KW-0808">Transferase</keyword>
<dbReference type="SUPFAM" id="SSF56024">
    <property type="entry name" value="Phospholipase D/nuclease"/>
    <property type="match status" value="2"/>
</dbReference>
<dbReference type="GO" id="GO:0008808">
    <property type="term" value="F:cardiolipin synthase activity"/>
    <property type="evidence" value="ECO:0007669"/>
    <property type="project" value="UniProtKB-UniRule"/>
</dbReference>
<dbReference type="SMART" id="SM00155">
    <property type="entry name" value="PLDc"/>
    <property type="match status" value="2"/>
</dbReference>
<dbReference type="InterPro" id="IPR030874">
    <property type="entry name" value="Cardiolipin_synth_Firmi"/>
</dbReference>
<feature type="active site" evidence="12">
    <location>
        <position position="403"/>
    </location>
</feature>
<dbReference type="InterPro" id="IPR025202">
    <property type="entry name" value="PLD-like_dom"/>
</dbReference>
<dbReference type="Gene3D" id="3.30.870.10">
    <property type="entry name" value="Endonuclease Chain A"/>
    <property type="match status" value="2"/>
</dbReference>
<comment type="subcellular location">
    <subcellularLocation>
        <location evidence="1 12">Cell membrane</location>
        <topology evidence="1 12">Multi-pass membrane protein</topology>
    </subcellularLocation>
</comment>
<evidence type="ECO:0000256" key="7">
    <source>
        <dbReference type="ARBA" id="ARBA00022989"/>
    </source>
</evidence>
<dbReference type="PROSITE" id="PS50035">
    <property type="entry name" value="PLD"/>
    <property type="match status" value="2"/>
</dbReference>
<dbReference type="InterPro" id="IPR027379">
    <property type="entry name" value="CLS_N"/>
</dbReference>
<dbReference type="STRING" id="192904.SAMN04488514_101569"/>
<dbReference type="CDD" id="cd09112">
    <property type="entry name" value="PLDc_CLS_2"/>
    <property type="match status" value="1"/>
</dbReference>
<dbReference type="EC" id="2.7.8.-" evidence="12 13"/>
<feature type="active site" evidence="12">
    <location>
        <position position="396"/>
    </location>
</feature>
<dbReference type="InterPro" id="IPR001736">
    <property type="entry name" value="PLipase_D/transphosphatidylase"/>
</dbReference>
<evidence type="ECO:0000256" key="11">
    <source>
        <dbReference type="ARBA" id="ARBA00023264"/>
    </source>
</evidence>
<keyword evidence="10 12" id="KW-0594">Phospholipid biosynthesis</keyword>
<comment type="function">
    <text evidence="12">Catalyzes the reversible phosphatidyl group transfer from one phosphatidylglycerol molecule to another to form cardiolipin (CL) (diphosphatidylglycerol) and glycerol.</text>
</comment>
<dbReference type="AlphaFoldDB" id="A0A1G9JJ80"/>
<dbReference type="PANTHER" id="PTHR21248">
    <property type="entry name" value="CARDIOLIPIN SYNTHASE"/>
    <property type="match status" value="1"/>
</dbReference>
<evidence type="ECO:0000256" key="13">
    <source>
        <dbReference type="NCBIfam" id="TIGR04265"/>
    </source>
</evidence>
<dbReference type="InterPro" id="IPR022924">
    <property type="entry name" value="Cardiolipin_synthase"/>
</dbReference>
<keyword evidence="2 12" id="KW-1003">Cell membrane</keyword>
<evidence type="ECO:0000256" key="2">
    <source>
        <dbReference type="ARBA" id="ARBA00022475"/>
    </source>
</evidence>
<dbReference type="GO" id="GO:0032049">
    <property type="term" value="P:cardiolipin biosynthetic process"/>
    <property type="evidence" value="ECO:0007669"/>
    <property type="project" value="UniProtKB-UniRule"/>
</dbReference>
<keyword evidence="7 12" id="KW-1133">Transmembrane helix</keyword>
<keyword evidence="16" id="KW-1185">Reference proteome</keyword>
<keyword evidence="5 12" id="KW-0812">Transmembrane</keyword>
<dbReference type="CDD" id="cd09110">
    <property type="entry name" value="PLDc_CLS_1"/>
    <property type="match status" value="1"/>
</dbReference>
<name>A0A1G9JJ80_9FLAO</name>
<keyword evidence="11 12" id="KW-1208">Phospholipid metabolism</keyword>
<dbReference type="PANTHER" id="PTHR21248:SF22">
    <property type="entry name" value="PHOSPHOLIPASE D"/>
    <property type="match status" value="1"/>
</dbReference>
<dbReference type="Pfam" id="PF13396">
    <property type="entry name" value="PLDc_N"/>
    <property type="match status" value="1"/>
</dbReference>
<evidence type="ECO:0000256" key="12">
    <source>
        <dbReference type="HAMAP-Rule" id="MF_01916"/>
    </source>
</evidence>
<reference evidence="15 16" key="1">
    <citation type="submission" date="2016-10" db="EMBL/GenBank/DDBJ databases">
        <authorList>
            <person name="de Groot N.N."/>
        </authorList>
    </citation>
    <scope>NUCLEOTIDE SEQUENCE [LARGE SCALE GENOMIC DNA]</scope>
    <source>
        <strain evidence="15 16">DSM 19886</strain>
    </source>
</reference>
<keyword evidence="6" id="KW-0677">Repeat</keyword>
<feature type="active site" evidence="12">
    <location>
        <position position="221"/>
    </location>
</feature>
<keyword evidence="3 12" id="KW-0444">Lipid biosynthesis</keyword>
<feature type="active site" evidence="12">
    <location>
        <position position="398"/>
    </location>
</feature>
<evidence type="ECO:0000256" key="6">
    <source>
        <dbReference type="ARBA" id="ARBA00022737"/>
    </source>
</evidence>
<dbReference type="Proteomes" id="UP000199440">
    <property type="component" value="Unassembled WGS sequence"/>
</dbReference>
<dbReference type="HAMAP" id="MF_01916">
    <property type="entry name" value="Cardiolipin_synth_Cls"/>
    <property type="match status" value="1"/>
</dbReference>
<proteinExistence type="inferred from homology"/>
<dbReference type="Pfam" id="PF13091">
    <property type="entry name" value="PLDc_2"/>
    <property type="match status" value="2"/>
</dbReference>
<gene>
    <name evidence="15" type="ORF">SAMN04488514_101569</name>
</gene>
<evidence type="ECO:0000256" key="4">
    <source>
        <dbReference type="ARBA" id="ARBA00022679"/>
    </source>
</evidence>